<dbReference type="OrthoDB" id="145485at2"/>
<accession>A0A418MH78</accession>
<gene>
    <name evidence="1" type="ORF">DYU11_00230</name>
</gene>
<reference evidence="1 2" key="1">
    <citation type="submission" date="2018-08" db="EMBL/GenBank/DDBJ databases">
        <title>Fibrisoma montanum sp. nov., isolated from Danxia mountain soil.</title>
        <authorList>
            <person name="Huang Y."/>
        </authorList>
    </citation>
    <scope>NUCLEOTIDE SEQUENCE [LARGE SCALE GENOMIC DNA]</scope>
    <source>
        <strain evidence="1 2">HYT19</strain>
    </source>
</reference>
<comment type="caution">
    <text evidence="1">The sequence shown here is derived from an EMBL/GenBank/DDBJ whole genome shotgun (WGS) entry which is preliminary data.</text>
</comment>
<dbReference type="AlphaFoldDB" id="A0A418MH78"/>
<evidence type="ECO:0000313" key="1">
    <source>
        <dbReference type="EMBL" id="RIV26786.1"/>
    </source>
</evidence>
<dbReference type="EMBL" id="QXED01000001">
    <property type="protein sequence ID" value="RIV26786.1"/>
    <property type="molecule type" value="Genomic_DNA"/>
</dbReference>
<dbReference type="RefSeq" id="WP_119665644.1">
    <property type="nucleotide sequence ID" value="NZ_QXED01000001.1"/>
</dbReference>
<organism evidence="1 2">
    <name type="scientific">Fibrisoma montanum</name>
    <dbReference type="NCBI Taxonomy" id="2305895"/>
    <lineage>
        <taxon>Bacteria</taxon>
        <taxon>Pseudomonadati</taxon>
        <taxon>Bacteroidota</taxon>
        <taxon>Cytophagia</taxon>
        <taxon>Cytophagales</taxon>
        <taxon>Spirosomataceae</taxon>
        <taxon>Fibrisoma</taxon>
    </lineage>
</organism>
<name>A0A418MH78_9BACT</name>
<protein>
    <submittedName>
        <fullName evidence="1">Uncharacterized protein</fullName>
    </submittedName>
</protein>
<sequence length="309" mass="34482">MPTVFANLVRWLKMSTKKHEPAFQGSNPAFWDLPSHSFYTALLSTANEEIFLSSAHDSYLSFFKHGSLAVVPPQQGDKLNAYLLLAFEKECLRLGLHSLYIGVGRPDLAFFNTINKQYRLIGYEGFANIQLSELDWANDALLLANDRNLSVHVYESPLLDGLVQQLEAVAIDRNITRQPIGYAASVTSRRALTRKLKFCSVAVLENSEGKVFAFSKLNASSGNGTGSFGTISQTFDAPANAQRLLIAGIIRHFRRQGRRQISLGSVSATSSKLSSEKNLNQYVHEWHPHYAVFSKSLNPNQVLYDLAWL</sequence>
<evidence type="ECO:0000313" key="2">
    <source>
        <dbReference type="Proteomes" id="UP000283523"/>
    </source>
</evidence>
<dbReference type="Proteomes" id="UP000283523">
    <property type="component" value="Unassembled WGS sequence"/>
</dbReference>
<keyword evidence="2" id="KW-1185">Reference proteome</keyword>
<proteinExistence type="predicted"/>